<keyword evidence="6 9" id="KW-0227">DNA damage</keyword>
<dbReference type="PANTHER" id="PTHR10815:SF13">
    <property type="entry name" value="METHYLATED-DNA--PROTEIN-CYSTEINE METHYLTRANSFERASE"/>
    <property type="match status" value="1"/>
</dbReference>
<evidence type="ECO:0000256" key="9">
    <source>
        <dbReference type="HAMAP-Rule" id="MF_00772"/>
    </source>
</evidence>
<dbReference type="GO" id="GO:0003908">
    <property type="term" value="F:methylated-DNA-[protein]-cysteine S-methyltransferase activity"/>
    <property type="evidence" value="ECO:0007669"/>
    <property type="project" value="UniProtKB-UniRule"/>
</dbReference>
<organism evidence="12 13">
    <name type="scientific">Cellulomonas uda</name>
    <dbReference type="NCBI Taxonomy" id="1714"/>
    <lineage>
        <taxon>Bacteria</taxon>
        <taxon>Bacillati</taxon>
        <taxon>Actinomycetota</taxon>
        <taxon>Actinomycetes</taxon>
        <taxon>Micrococcales</taxon>
        <taxon>Cellulomonadaceae</taxon>
        <taxon>Cellulomonas</taxon>
    </lineage>
</organism>
<dbReference type="HAMAP" id="MF_00772">
    <property type="entry name" value="OGT"/>
    <property type="match status" value="1"/>
</dbReference>
<comment type="catalytic activity">
    <reaction evidence="1 9">
        <text>a 4-O-methyl-thymidine in DNA + L-cysteinyl-[protein] = a thymidine in DNA + S-methyl-L-cysteinyl-[protein]</text>
        <dbReference type="Rhea" id="RHEA:53428"/>
        <dbReference type="Rhea" id="RHEA-COMP:10131"/>
        <dbReference type="Rhea" id="RHEA-COMP:10132"/>
        <dbReference type="Rhea" id="RHEA-COMP:13555"/>
        <dbReference type="Rhea" id="RHEA-COMP:13556"/>
        <dbReference type="ChEBI" id="CHEBI:29950"/>
        <dbReference type="ChEBI" id="CHEBI:82612"/>
        <dbReference type="ChEBI" id="CHEBI:137386"/>
        <dbReference type="ChEBI" id="CHEBI:137387"/>
        <dbReference type="EC" id="2.1.1.63"/>
    </reaction>
</comment>
<dbReference type="Pfam" id="PF02870">
    <property type="entry name" value="Methyltransf_1N"/>
    <property type="match status" value="1"/>
</dbReference>
<dbReference type="EC" id="2.1.1.63" evidence="9"/>
<comment type="subcellular location">
    <subcellularLocation>
        <location evidence="9">Cytoplasm</location>
    </subcellularLocation>
</comment>
<keyword evidence="7 9" id="KW-0234">DNA repair</keyword>
<dbReference type="SUPFAM" id="SSF53155">
    <property type="entry name" value="Methylated DNA-protein cysteine methyltransferase domain"/>
    <property type="match status" value="1"/>
</dbReference>
<feature type="domain" description="Methylguanine DNA methyltransferase ribonuclease-like" evidence="11">
    <location>
        <begin position="43"/>
        <end position="119"/>
    </location>
</feature>
<keyword evidence="5 9" id="KW-0808">Transferase</keyword>
<comment type="similarity">
    <text evidence="2 9">Belongs to the MGMT family.</text>
</comment>
<accession>A0A4Y3KD24</accession>
<evidence type="ECO:0000313" key="12">
    <source>
        <dbReference type="EMBL" id="GEA81862.1"/>
    </source>
</evidence>
<dbReference type="InterPro" id="IPR014048">
    <property type="entry name" value="MethylDNA_cys_MeTrfase_DNA-bd"/>
</dbReference>
<evidence type="ECO:0000256" key="5">
    <source>
        <dbReference type="ARBA" id="ARBA00022679"/>
    </source>
</evidence>
<gene>
    <name evidence="12" type="primary">ogt</name>
    <name evidence="12" type="ORF">CUD01_23060</name>
</gene>
<evidence type="ECO:0000259" key="11">
    <source>
        <dbReference type="Pfam" id="PF02870"/>
    </source>
</evidence>
<dbReference type="GO" id="GO:0005737">
    <property type="term" value="C:cytoplasm"/>
    <property type="evidence" value="ECO:0007669"/>
    <property type="project" value="UniProtKB-SubCell"/>
</dbReference>
<comment type="function">
    <text evidence="9">Involved in the cellular defense against the biological effects of O6-methylguanine (O6-MeG) and O4-methylthymine (O4-MeT) in DNA. Repairs the methylated nucleobase in DNA by stoichiometrically transferring the methyl group to a cysteine residue in the enzyme. This is a suicide reaction: the enzyme is irreversibly inactivated.</text>
</comment>
<evidence type="ECO:0000256" key="2">
    <source>
        <dbReference type="ARBA" id="ARBA00008711"/>
    </source>
</evidence>
<dbReference type="NCBIfam" id="TIGR00589">
    <property type="entry name" value="ogt"/>
    <property type="match status" value="1"/>
</dbReference>
<protein>
    <recommendedName>
        <fullName evidence="9">Methylated-DNA--protein-cysteine methyltransferase</fullName>
        <ecNumber evidence="9">2.1.1.63</ecNumber>
    </recommendedName>
    <alternativeName>
        <fullName evidence="9">6-O-methylguanine-DNA methyltransferase</fullName>
        <shortName evidence="9">MGMT</shortName>
    </alternativeName>
    <alternativeName>
        <fullName evidence="9">O-6-methylguanine-DNA-alkyltransferase</fullName>
    </alternativeName>
</protein>
<dbReference type="FunFam" id="1.10.10.10:FF:000214">
    <property type="entry name" value="Methylated-DNA--protein-cysteine methyltransferase"/>
    <property type="match status" value="1"/>
</dbReference>
<evidence type="ECO:0000256" key="3">
    <source>
        <dbReference type="ARBA" id="ARBA00022490"/>
    </source>
</evidence>
<dbReference type="InterPro" id="IPR036631">
    <property type="entry name" value="MGMT_N_sf"/>
</dbReference>
<evidence type="ECO:0000256" key="4">
    <source>
        <dbReference type="ARBA" id="ARBA00022603"/>
    </source>
</evidence>
<feature type="domain" description="Methylated-DNA-[protein]-cysteine S-methyltransferase DNA binding" evidence="10">
    <location>
        <begin position="125"/>
        <end position="203"/>
    </location>
</feature>
<evidence type="ECO:0000259" key="10">
    <source>
        <dbReference type="Pfam" id="PF01035"/>
    </source>
</evidence>
<dbReference type="PROSITE" id="PS00374">
    <property type="entry name" value="MGMT"/>
    <property type="match status" value="1"/>
</dbReference>
<dbReference type="InterPro" id="IPR023546">
    <property type="entry name" value="MGMT"/>
</dbReference>
<evidence type="ECO:0000256" key="1">
    <source>
        <dbReference type="ARBA" id="ARBA00001286"/>
    </source>
</evidence>
<dbReference type="Proteomes" id="UP000315842">
    <property type="component" value="Unassembled WGS sequence"/>
</dbReference>
<keyword evidence="4 9" id="KW-0489">Methyltransferase</keyword>
<reference evidence="12 13" key="1">
    <citation type="submission" date="2019-06" db="EMBL/GenBank/DDBJ databases">
        <title>Whole genome shotgun sequence of Cellulomonas uda NBRC 3747.</title>
        <authorList>
            <person name="Hosoyama A."/>
            <person name="Uohara A."/>
            <person name="Ohji S."/>
            <person name="Ichikawa N."/>
        </authorList>
    </citation>
    <scope>NUCLEOTIDE SEQUENCE [LARGE SCALE GENOMIC DNA]</scope>
    <source>
        <strain evidence="12 13">NBRC 3747</strain>
    </source>
</reference>
<comment type="miscellaneous">
    <text evidence="9">This enzyme catalyzes only one turnover and therefore is not strictly catalytic. According to one definition, an enzyme is a biocatalyst that acts repeatedly and over many reaction cycles.</text>
</comment>
<dbReference type="InterPro" id="IPR036388">
    <property type="entry name" value="WH-like_DNA-bd_sf"/>
</dbReference>
<evidence type="ECO:0000256" key="7">
    <source>
        <dbReference type="ARBA" id="ARBA00023204"/>
    </source>
</evidence>
<dbReference type="CDD" id="cd06445">
    <property type="entry name" value="ATase"/>
    <property type="match status" value="1"/>
</dbReference>
<dbReference type="PANTHER" id="PTHR10815">
    <property type="entry name" value="METHYLATED-DNA--PROTEIN-CYSTEINE METHYLTRANSFERASE"/>
    <property type="match status" value="1"/>
</dbReference>
<evidence type="ECO:0000313" key="13">
    <source>
        <dbReference type="Proteomes" id="UP000315842"/>
    </source>
</evidence>
<dbReference type="SUPFAM" id="SSF46767">
    <property type="entry name" value="Methylated DNA-protein cysteine methyltransferase, C-terminal domain"/>
    <property type="match status" value="1"/>
</dbReference>
<dbReference type="InterPro" id="IPR001497">
    <property type="entry name" value="MethylDNA_cys_MeTrfase_AS"/>
</dbReference>
<evidence type="ECO:0000256" key="6">
    <source>
        <dbReference type="ARBA" id="ARBA00022763"/>
    </source>
</evidence>
<dbReference type="EMBL" id="BJLP01000040">
    <property type="protein sequence ID" value="GEA81862.1"/>
    <property type="molecule type" value="Genomic_DNA"/>
</dbReference>
<proteinExistence type="inferred from homology"/>
<sequence>MSTVDDEAARLLAAVPEPGERAIADLHARLVARAQDAGLLDVAYRTLDAPVGTLLLAATPVGLVRVAFAVQDHDAVLADLAARVSPRVLAAPRRLDDVARQLDEYFSGARHRFDLPVDLRLATGFRRAVVEHLPTIGYGRTASYAQVASAAGRPRAVRAVGTACALNPVPLVVPCHRVVRSDGSPGRYAGGDAAKAALLELERPGGDAS</sequence>
<comment type="caution">
    <text evidence="12">The sequence shown here is derived from an EMBL/GenBank/DDBJ whole genome shotgun (WGS) entry which is preliminary data.</text>
</comment>
<keyword evidence="13" id="KW-1185">Reference proteome</keyword>
<dbReference type="GO" id="GO:0006307">
    <property type="term" value="P:DNA alkylation repair"/>
    <property type="evidence" value="ECO:0007669"/>
    <property type="project" value="UniProtKB-UniRule"/>
</dbReference>
<dbReference type="Gene3D" id="3.30.160.70">
    <property type="entry name" value="Methylated DNA-protein cysteine methyltransferase domain"/>
    <property type="match status" value="1"/>
</dbReference>
<name>A0A4Y3KD24_CELUD</name>
<dbReference type="Pfam" id="PF01035">
    <property type="entry name" value="DNA_binding_1"/>
    <property type="match status" value="1"/>
</dbReference>
<feature type="active site" description="Nucleophile; methyl group acceptor" evidence="9">
    <location>
        <position position="175"/>
    </location>
</feature>
<dbReference type="InterPro" id="IPR008332">
    <property type="entry name" value="MethylG_MeTrfase_N"/>
</dbReference>
<keyword evidence="3 9" id="KW-0963">Cytoplasm</keyword>
<dbReference type="GO" id="GO:0032259">
    <property type="term" value="P:methylation"/>
    <property type="evidence" value="ECO:0007669"/>
    <property type="project" value="UniProtKB-KW"/>
</dbReference>
<comment type="catalytic activity">
    <reaction evidence="8 9">
        <text>a 6-O-methyl-2'-deoxyguanosine in DNA + L-cysteinyl-[protein] = S-methyl-L-cysteinyl-[protein] + a 2'-deoxyguanosine in DNA</text>
        <dbReference type="Rhea" id="RHEA:24000"/>
        <dbReference type="Rhea" id="RHEA-COMP:10131"/>
        <dbReference type="Rhea" id="RHEA-COMP:10132"/>
        <dbReference type="Rhea" id="RHEA-COMP:11367"/>
        <dbReference type="Rhea" id="RHEA-COMP:11368"/>
        <dbReference type="ChEBI" id="CHEBI:29950"/>
        <dbReference type="ChEBI" id="CHEBI:82612"/>
        <dbReference type="ChEBI" id="CHEBI:85445"/>
        <dbReference type="ChEBI" id="CHEBI:85448"/>
        <dbReference type="EC" id="2.1.1.63"/>
    </reaction>
</comment>
<dbReference type="InterPro" id="IPR036217">
    <property type="entry name" value="MethylDNA_cys_MeTrfase_DNAb"/>
</dbReference>
<dbReference type="RefSeq" id="WP_141321254.1">
    <property type="nucleotide sequence ID" value="NZ_BJLP01000040.1"/>
</dbReference>
<dbReference type="AlphaFoldDB" id="A0A4Y3KD24"/>
<evidence type="ECO:0000256" key="8">
    <source>
        <dbReference type="ARBA" id="ARBA00049348"/>
    </source>
</evidence>
<dbReference type="Gene3D" id="1.10.10.10">
    <property type="entry name" value="Winged helix-like DNA-binding domain superfamily/Winged helix DNA-binding domain"/>
    <property type="match status" value="1"/>
</dbReference>